<evidence type="ECO:0000313" key="4">
    <source>
        <dbReference type="EMBL" id="EGZ49374.1"/>
    </source>
</evidence>
<dbReference type="PATRIC" id="fig|1030841.3.peg.675"/>
<dbReference type="HOGENOM" id="CLU_068046_0_0_4"/>
<dbReference type="Pfam" id="PF00534">
    <property type="entry name" value="Glycos_transf_1"/>
    <property type="match status" value="1"/>
</dbReference>
<feature type="domain" description="Glycosyl transferase family 1" evidence="2">
    <location>
        <begin position="178"/>
        <end position="315"/>
    </location>
</feature>
<dbReference type="Proteomes" id="UP000005336">
    <property type="component" value="Unassembled WGS sequence"/>
</dbReference>
<dbReference type="GO" id="GO:0016757">
    <property type="term" value="F:glycosyltransferase activity"/>
    <property type="evidence" value="ECO:0007669"/>
    <property type="project" value="InterPro"/>
</dbReference>
<dbReference type="InterPro" id="IPR001296">
    <property type="entry name" value="Glyco_trans_1"/>
</dbReference>
<dbReference type="EMBL" id="AGAZ01000028">
    <property type="protein sequence ID" value="EGZ49374.1"/>
    <property type="molecule type" value="Genomic_DNA"/>
</dbReference>
<name>G4CNM6_9NEIS</name>
<organism evidence="4 5">
    <name type="scientific">Neisseria wadsworthii 9715</name>
    <dbReference type="NCBI Taxonomy" id="1030841"/>
    <lineage>
        <taxon>Bacteria</taxon>
        <taxon>Pseudomonadati</taxon>
        <taxon>Pseudomonadota</taxon>
        <taxon>Betaproteobacteria</taxon>
        <taxon>Neisseriales</taxon>
        <taxon>Neisseriaceae</taxon>
        <taxon>Neisseria</taxon>
    </lineage>
</organism>
<accession>G4CNM6</accession>
<evidence type="ECO:0000313" key="5">
    <source>
        <dbReference type="Proteomes" id="UP000005336"/>
    </source>
</evidence>
<dbReference type="PANTHER" id="PTHR46401">
    <property type="entry name" value="GLYCOSYLTRANSFERASE WBBK-RELATED"/>
    <property type="match status" value="1"/>
</dbReference>
<comment type="caution">
    <text evidence="4">The sequence shown here is derived from an EMBL/GenBank/DDBJ whole genome shotgun (WGS) entry which is preliminary data.</text>
</comment>
<dbReference type="STRING" id="1030841.HMPREF9370_0685"/>
<dbReference type="RefSeq" id="WP_009115831.1">
    <property type="nucleotide sequence ID" value="NZ_JH165159.1"/>
</dbReference>
<sequence length="347" mass="39220">MKNIAISINRFSRGGGMESYTFDLVNQITGDGHAVKIYAARFDVELAEYAKIKACLVNQSRVPKKLRPFFFSRQLQKQRANNEYLIACNPSDNADLFVCGGTHLGYLKGMQQKTNLLDKLIIRRNRTNYETAKNIMAHSALMKQEITQLYGIDGRKVHVVYPPVDTKRFHNDHSQNEAVRQCYGFRPEETVFLFPSTGHKRKGLDMLAEFFEHTDLPVKLAVAGSPLPRPMKNVAELGFCKNMPELYRAADYTIMASLYEPFGLVGVESVLSGTKVVLSDNMACTEVMKPEAGFFFSRNDPQTLADAVEQAVMQKQQGKHKIANPLEVLSYNPELSHHVKALYQFLD</sequence>
<dbReference type="AlphaFoldDB" id="G4CNM6"/>
<dbReference type="CDD" id="cd03801">
    <property type="entry name" value="GT4_PimA-like"/>
    <property type="match status" value="1"/>
</dbReference>
<reference evidence="4 5" key="1">
    <citation type="submission" date="2011-06" db="EMBL/GenBank/DDBJ databases">
        <authorList>
            <person name="Muzny D."/>
            <person name="Qin X."/>
            <person name="Deng J."/>
            <person name="Jiang H."/>
            <person name="Liu Y."/>
            <person name="Qu J."/>
            <person name="Song X.-Z."/>
            <person name="Zhang L."/>
            <person name="Thornton R."/>
            <person name="Coyle M."/>
            <person name="Francisco L."/>
            <person name="Jackson L."/>
            <person name="Javaid M."/>
            <person name="Korchina V."/>
            <person name="Kovar C."/>
            <person name="Mata R."/>
            <person name="Mathew T."/>
            <person name="Ngo R."/>
            <person name="Nguyen L."/>
            <person name="Nguyen N."/>
            <person name="Okwuonu G."/>
            <person name="Ongeri F."/>
            <person name="Pham C."/>
            <person name="Simmons D."/>
            <person name="Wilczek-Boney K."/>
            <person name="Hale W."/>
            <person name="Jakkamsetti A."/>
            <person name="Pham P."/>
            <person name="Ruth R."/>
            <person name="San Lucas F."/>
            <person name="Warren J."/>
            <person name="Zhang J."/>
            <person name="Zhao Z."/>
            <person name="Zhou C."/>
            <person name="Zhu D."/>
            <person name="Lee S."/>
            <person name="Bess C."/>
            <person name="Blankenburg K."/>
            <person name="Forbes L."/>
            <person name="Fu Q."/>
            <person name="Gubbala S."/>
            <person name="Hirani K."/>
            <person name="Jayaseelan J.C."/>
            <person name="Lara F."/>
            <person name="Munidasa M."/>
            <person name="Palculict T."/>
            <person name="Patil S."/>
            <person name="Pu L.-L."/>
            <person name="Saada N."/>
            <person name="Tang L."/>
            <person name="Weissenberger G."/>
            <person name="Zhu Y."/>
            <person name="Hemphill L."/>
            <person name="Shang Y."/>
            <person name="Youmans B."/>
            <person name="Ayvaz T."/>
            <person name="Ross M."/>
            <person name="Santibanez J."/>
            <person name="Aqrawi P."/>
            <person name="Gross S."/>
            <person name="Joshi V."/>
            <person name="Fowler G."/>
            <person name="Nazareth L."/>
            <person name="Reid J."/>
            <person name="Worley K."/>
            <person name="Petrosino J."/>
            <person name="Highlander S."/>
            <person name="Gibbs R."/>
        </authorList>
    </citation>
    <scope>NUCLEOTIDE SEQUENCE [LARGE SCALE GENOMIC DNA]</scope>
    <source>
        <strain evidence="4 5">9715</strain>
    </source>
</reference>
<dbReference type="InterPro" id="IPR028098">
    <property type="entry name" value="Glyco_trans_4-like_N"/>
</dbReference>
<feature type="domain" description="Glycosyltransferase subfamily 4-like N-terminal" evidence="3">
    <location>
        <begin position="15"/>
        <end position="168"/>
    </location>
</feature>
<keyword evidence="5" id="KW-1185">Reference proteome</keyword>
<evidence type="ECO:0000259" key="2">
    <source>
        <dbReference type="Pfam" id="PF00534"/>
    </source>
</evidence>
<dbReference type="OrthoDB" id="433681at2"/>
<protein>
    <submittedName>
        <fullName evidence="4">Lipooligosaccharide glycosyl transferase G</fullName>
    </submittedName>
</protein>
<proteinExistence type="predicted"/>
<evidence type="ECO:0000256" key="1">
    <source>
        <dbReference type="ARBA" id="ARBA00022679"/>
    </source>
</evidence>
<dbReference type="Pfam" id="PF13439">
    <property type="entry name" value="Glyco_transf_4"/>
    <property type="match status" value="1"/>
</dbReference>
<dbReference type="PANTHER" id="PTHR46401:SF2">
    <property type="entry name" value="GLYCOSYLTRANSFERASE WBBK-RELATED"/>
    <property type="match status" value="1"/>
</dbReference>
<keyword evidence="1 4" id="KW-0808">Transferase</keyword>
<dbReference type="Gene3D" id="3.40.50.2000">
    <property type="entry name" value="Glycogen Phosphorylase B"/>
    <property type="match status" value="2"/>
</dbReference>
<dbReference type="SUPFAM" id="SSF53756">
    <property type="entry name" value="UDP-Glycosyltransferase/glycogen phosphorylase"/>
    <property type="match status" value="1"/>
</dbReference>
<evidence type="ECO:0000259" key="3">
    <source>
        <dbReference type="Pfam" id="PF13439"/>
    </source>
</evidence>
<gene>
    <name evidence="4" type="primary">lgtG</name>
    <name evidence="4" type="ORF">HMPREF9370_0685</name>
</gene>